<dbReference type="InterPro" id="IPR025836">
    <property type="entry name" value="Zn_knuckle_CX2CX4HX4C"/>
</dbReference>
<evidence type="ECO:0000259" key="2">
    <source>
        <dbReference type="Pfam" id="PF14111"/>
    </source>
</evidence>
<dbReference type="Proteomes" id="UP001632038">
    <property type="component" value="Unassembled WGS sequence"/>
</dbReference>
<dbReference type="Pfam" id="PF14111">
    <property type="entry name" value="DUF4283"/>
    <property type="match status" value="1"/>
</dbReference>
<feature type="region of interest" description="Disordered" evidence="1">
    <location>
        <begin position="329"/>
        <end position="348"/>
    </location>
</feature>
<organism evidence="4 5">
    <name type="scientific">Castilleja foliolosa</name>
    <dbReference type="NCBI Taxonomy" id="1961234"/>
    <lineage>
        <taxon>Eukaryota</taxon>
        <taxon>Viridiplantae</taxon>
        <taxon>Streptophyta</taxon>
        <taxon>Embryophyta</taxon>
        <taxon>Tracheophyta</taxon>
        <taxon>Spermatophyta</taxon>
        <taxon>Magnoliopsida</taxon>
        <taxon>eudicotyledons</taxon>
        <taxon>Gunneridae</taxon>
        <taxon>Pentapetalae</taxon>
        <taxon>asterids</taxon>
        <taxon>lamiids</taxon>
        <taxon>Lamiales</taxon>
        <taxon>Orobanchaceae</taxon>
        <taxon>Pedicularideae</taxon>
        <taxon>Castillejinae</taxon>
        <taxon>Castilleja</taxon>
    </lineage>
</organism>
<dbReference type="Pfam" id="PF14392">
    <property type="entry name" value="zf-CCHC_4"/>
    <property type="match status" value="1"/>
</dbReference>
<feature type="region of interest" description="Disordered" evidence="1">
    <location>
        <begin position="253"/>
        <end position="300"/>
    </location>
</feature>
<feature type="domain" description="Zinc knuckle CX2CX4HX4C" evidence="3">
    <location>
        <begin position="180"/>
        <end position="227"/>
    </location>
</feature>
<evidence type="ECO:0008006" key="6">
    <source>
        <dbReference type="Google" id="ProtNLM"/>
    </source>
</evidence>
<keyword evidence="5" id="KW-1185">Reference proteome</keyword>
<comment type="caution">
    <text evidence="4">The sequence shown here is derived from an EMBL/GenBank/DDBJ whole genome shotgun (WGS) entry which is preliminary data.</text>
</comment>
<evidence type="ECO:0000259" key="3">
    <source>
        <dbReference type="Pfam" id="PF14392"/>
    </source>
</evidence>
<dbReference type="AlphaFoldDB" id="A0ABD3CID5"/>
<reference evidence="5" key="1">
    <citation type="journal article" date="2024" name="IScience">
        <title>Strigolactones Initiate the Formation of Haustorium-like Structures in Castilleja.</title>
        <authorList>
            <person name="Buerger M."/>
            <person name="Peterson D."/>
            <person name="Chory J."/>
        </authorList>
    </citation>
    <scope>NUCLEOTIDE SEQUENCE [LARGE SCALE GENOMIC DNA]</scope>
</reference>
<dbReference type="PANTHER" id="PTHR31286:SF167">
    <property type="entry name" value="OS09G0268800 PROTEIN"/>
    <property type="match status" value="1"/>
</dbReference>
<dbReference type="InterPro" id="IPR025558">
    <property type="entry name" value="DUF4283"/>
</dbReference>
<dbReference type="InterPro" id="IPR040256">
    <property type="entry name" value="At4g02000-like"/>
</dbReference>
<name>A0ABD3CID5_9LAMI</name>
<evidence type="ECO:0000256" key="1">
    <source>
        <dbReference type="SAM" id="MobiDB-lite"/>
    </source>
</evidence>
<protein>
    <recommendedName>
        <fullName evidence="6">CCHC-type domain-containing protein</fullName>
    </recommendedName>
</protein>
<dbReference type="PANTHER" id="PTHR31286">
    <property type="entry name" value="GLYCINE-RICH CELL WALL STRUCTURAL PROTEIN 1.8-LIKE"/>
    <property type="match status" value="1"/>
</dbReference>
<gene>
    <name evidence="4" type="ORF">CASFOL_027571</name>
</gene>
<evidence type="ECO:0000313" key="5">
    <source>
        <dbReference type="Proteomes" id="UP001632038"/>
    </source>
</evidence>
<sequence>MDIESSDSLQHPINEDINAIANINLEEPDTQNAFTSQIHKENETTIIAKIITPKTIKFNAFKSSIIKAWSPKGKTTANHLENNMAAFVFEDQRDTVKILNSTWTFRDHHIAIAHWPPDKSLPEINLGKIKFWIHAIGLPISYTNHDTAKLIGDTIGSFIKADLGSSTSRWKKALRIQIEVDLSQKLHSAISISVNGKNKIIAEIRYERLTEFCFHCGLLGHRITNCDDAIKQIGDRIISDTFGPWLKSENSHIKNPKFVNGSPGKNQKQATPEKEMNKGTLIGGSPEKNSPHAPQTSKSLSPLPVTIAEHANPELAIVTVVEQPKQQLAHVGVQSQKSSDTGSASSDIPQISLDHLQQPAKAGFGPHHPKFPHREIFPYQSAPPHFPTKKSPIGANNLLKNLLLEMVLDTTAEGKSDMEIENNMGFEKGAGTRESLNMGLYPISYLEWALNEKKRNQPEPMDLSLPNSETLFTLYQTNPTQDPAYQINPPKNLLSHSEILTAISHFKKPKLNSTNNPALINPYTDQDRIATMKNANAGIFKPSETANSEKTREIIYSISRESGSL</sequence>
<accession>A0ABD3CID5</accession>
<feature type="compositionally biased region" description="Polar residues" evidence="1">
    <location>
        <begin position="333"/>
        <end position="348"/>
    </location>
</feature>
<dbReference type="EMBL" id="JAVIJP010000036">
    <property type="protein sequence ID" value="KAL3628525.1"/>
    <property type="molecule type" value="Genomic_DNA"/>
</dbReference>
<proteinExistence type="predicted"/>
<feature type="domain" description="DUF4283" evidence="2">
    <location>
        <begin position="41"/>
        <end position="120"/>
    </location>
</feature>
<evidence type="ECO:0000313" key="4">
    <source>
        <dbReference type="EMBL" id="KAL3628525.1"/>
    </source>
</evidence>